<dbReference type="AlphaFoldDB" id="A0A382QQ66"/>
<sequence>MRVNIYEPRADYSSRHIVHFGGALSWNIPTNGRYPPVMHGNIGRERMRVLRPARIKNAPSFKEQVVFQMRLS</sequence>
<proteinExistence type="predicted"/>
<accession>A0A382QQ66</accession>
<gene>
    <name evidence="1" type="ORF">METZ01_LOCUS340498</name>
</gene>
<name>A0A382QQ66_9ZZZZ</name>
<evidence type="ECO:0000313" key="1">
    <source>
        <dbReference type="EMBL" id="SVC87644.1"/>
    </source>
</evidence>
<dbReference type="EMBL" id="UINC01116123">
    <property type="protein sequence ID" value="SVC87644.1"/>
    <property type="molecule type" value="Genomic_DNA"/>
</dbReference>
<reference evidence="1" key="1">
    <citation type="submission" date="2018-05" db="EMBL/GenBank/DDBJ databases">
        <authorList>
            <person name="Lanie J.A."/>
            <person name="Ng W.-L."/>
            <person name="Kazmierczak K.M."/>
            <person name="Andrzejewski T.M."/>
            <person name="Davidsen T.M."/>
            <person name="Wayne K.J."/>
            <person name="Tettelin H."/>
            <person name="Glass J.I."/>
            <person name="Rusch D."/>
            <person name="Podicherti R."/>
            <person name="Tsui H.-C.T."/>
            <person name="Winkler M.E."/>
        </authorList>
    </citation>
    <scope>NUCLEOTIDE SEQUENCE</scope>
</reference>
<organism evidence="1">
    <name type="scientific">marine metagenome</name>
    <dbReference type="NCBI Taxonomy" id="408172"/>
    <lineage>
        <taxon>unclassified sequences</taxon>
        <taxon>metagenomes</taxon>
        <taxon>ecological metagenomes</taxon>
    </lineage>
</organism>
<protein>
    <submittedName>
        <fullName evidence="1">Uncharacterized protein</fullName>
    </submittedName>
</protein>